<feature type="compositionally biased region" description="Basic and acidic residues" evidence="1">
    <location>
        <begin position="101"/>
        <end position="115"/>
    </location>
</feature>
<accession>A0A803PQV9</accession>
<proteinExistence type="predicted"/>
<reference evidence="3" key="2">
    <citation type="submission" date="2021-03" db="UniProtKB">
        <authorList>
            <consortium name="EnsemblPlants"/>
        </authorList>
    </citation>
    <scope>IDENTIFICATION</scope>
</reference>
<evidence type="ECO:0000256" key="2">
    <source>
        <dbReference type="SAM" id="SignalP"/>
    </source>
</evidence>
<dbReference type="EMBL" id="UZAU01000430">
    <property type="status" value="NOT_ANNOTATED_CDS"/>
    <property type="molecule type" value="Genomic_DNA"/>
</dbReference>
<evidence type="ECO:0000256" key="1">
    <source>
        <dbReference type="SAM" id="MobiDB-lite"/>
    </source>
</evidence>
<protein>
    <submittedName>
        <fullName evidence="3">Uncharacterized protein</fullName>
    </submittedName>
</protein>
<evidence type="ECO:0000313" key="3">
    <source>
        <dbReference type="EnsemblPlants" id="cds.evm.model.05.548"/>
    </source>
</evidence>
<feature type="region of interest" description="Disordered" evidence="1">
    <location>
        <begin position="93"/>
        <end position="129"/>
    </location>
</feature>
<dbReference type="Gramene" id="evm.model.05.548">
    <property type="protein sequence ID" value="cds.evm.model.05.548"/>
    <property type="gene ID" value="evm.TU.05.548"/>
</dbReference>
<keyword evidence="2" id="KW-0732">Signal</keyword>
<feature type="signal peptide" evidence="2">
    <location>
        <begin position="1"/>
        <end position="21"/>
    </location>
</feature>
<dbReference type="AlphaFoldDB" id="A0A803PQV9"/>
<sequence>MMGIGILILIGLIAEIDNSNGVVDLVNLTNRLVVEQEDDWETDCEKEEAAETVVDGTVVPKYGAWLKDDDPIPNGFRAFHMRQARLDHAAELETENGQRGCKADALETGERRSGVDEGDGNMGSLNRSGGVGVVGDVARNGLTIVPKVNSTISELGRLNDGSNIAEKEGVGPNSIGVGLSNTNQLHNAFLWSSSLLGSIQCNREVRTDRSDRLDGYVDLKKRKCGAQVARAFGKGKEIIDVGDSRDNDVGSHGGLLNCTDVFDNSINVEVGISSTFDLSPHVFTTETASPVDKGRRA</sequence>
<keyword evidence="4" id="KW-1185">Reference proteome</keyword>
<dbReference type="EnsemblPlants" id="evm.model.05.548">
    <property type="protein sequence ID" value="cds.evm.model.05.548"/>
    <property type="gene ID" value="evm.TU.05.548"/>
</dbReference>
<evidence type="ECO:0000313" key="4">
    <source>
        <dbReference type="Proteomes" id="UP000596661"/>
    </source>
</evidence>
<name>A0A803PQV9_CANSA</name>
<feature type="chain" id="PRO_5031208379" evidence="2">
    <location>
        <begin position="22"/>
        <end position="297"/>
    </location>
</feature>
<organism evidence="3 4">
    <name type="scientific">Cannabis sativa</name>
    <name type="common">Hemp</name>
    <name type="synonym">Marijuana</name>
    <dbReference type="NCBI Taxonomy" id="3483"/>
    <lineage>
        <taxon>Eukaryota</taxon>
        <taxon>Viridiplantae</taxon>
        <taxon>Streptophyta</taxon>
        <taxon>Embryophyta</taxon>
        <taxon>Tracheophyta</taxon>
        <taxon>Spermatophyta</taxon>
        <taxon>Magnoliopsida</taxon>
        <taxon>eudicotyledons</taxon>
        <taxon>Gunneridae</taxon>
        <taxon>Pentapetalae</taxon>
        <taxon>rosids</taxon>
        <taxon>fabids</taxon>
        <taxon>Rosales</taxon>
        <taxon>Cannabaceae</taxon>
        <taxon>Cannabis</taxon>
    </lineage>
</organism>
<dbReference type="Proteomes" id="UP000596661">
    <property type="component" value="Chromosome 5"/>
</dbReference>
<reference evidence="3" key="1">
    <citation type="submission" date="2018-11" db="EMBL/GenBank/DDBJ databases">
        <authorList>
            <person name="Grassa J C."/>
        </authorList>
    </citation>
    <scope>NUCLEOTIDE SEQUENCE [LARGE SCALE GENOMIC DNA]</scope>
</reference>